<proteinExistence type="predicted"/>
<dbReference type="InterPro" id="IPR029044">
    <property type="entry name" value="Nucleotide-diphossugar_trans"/>
</dbReference>
<protein>
    <submittedName>
        <fullName evidence="2">Glycosyltransferase</fullName>
        <ecNumber evidence="2">2.4.-.-</ecNumber>
    </submittedName>
</protein>
<dbReference type="Proteomes" id="UP001209476">
    <property type="component" value="Unassembled WGS sequence"/>
</dbReference>
<keyword evidence="2" id="KW-0328">Glycosyltransferase</keyword>
<reference evidence="2" key="1">
    <citation type="submission" date="2022-11" db="EMBL/GenBank/DDBJ databases">
        <title>Genomic repertoires linked with pathogenic potency of arthritogenic Prevotella copri isolated from the gut of rheumatoid arthritis patients.</title>
        <authorList>
            <person name="Nii T."/>
            <person name="Maeda Y."/>
            <person name="Motooka D."/>
            <person name="Naito M."/>
            <person name="Matsumoto Y."/>
            <person name="Ogawa T."/>
            <person name="Oguro-Igashira E."/>
            <person name="Kishikawa T."/>
            <person name="Yamashita M."/>
            <person name="Koizumi S."/>
            <person name="Kurakawa T."/>
            <person name="Okumura R."/>
            <person name="Kayama H."/>
            <person name="Murakami M."/>
            <person name="Sakaguchi T."/>
            <person name="Das B."/>
            <person name="Nakamura S."/>
            <person name="Okada Y."/>
            <person name="Kumanogoh A."/>
            <person name="Takeda K."/>
        </authorList>
    </citation>
    <scope>NUCLEOTIDE SEQUENCE</scope>
    <source>
        <strain evidence="2">RA-N001-16</strain>
    </source>
</reference>
<name>A0AAW5UW78_9BACT</name>
<dbReference type="GO" id="GO:0016758">
    <property type="term" value="F:hexosyltransferase activity"/>
    <property type="evidence" value="ECO:0007669"/>
    <property type="project" value="UniProtKB-ARBA"/>
</dbReference>
<dbReference type="RefSeq" id="WP_264910794.1">
    <property type="nucleotide sequence ID" value="NZ_JAPDUL010000001.1"/>
</dbReference>
<feature type="domain" description="Glycosyltransferase 2-like" evidence="1">
    <location>
        <begin position="9"/>
        <end position="172"/>
    </location>
</feature>
<evidence type="ECO:0000313" key="2">
    <source>
        <dbReference type="EMBL" id="MCW4163915.1"/>
    </source>
</evidence>
<evidence type="ECO:0000259" key="1">
    <source>
        <dbReference type="Pfam" id="PF00535"/>
    </source>
</evidence>
<dbReference type="InterPro" id="IPR001173">
    <property type="entry name" value="Glyco_trans_2-like"/>
</dbReference>
<dbReference type="PANTHER" id="PTHR22916">
    <property type="entry name" value="GLYCOSYLTRANSFERASE"/>
    <property type="match status" value="1"/>
</dbReference>
<organism evidence="2 3">
    <name type="scientific">Segatella copri</name>
    <dbReference type="NCBI Taxonomy" id="165179"/>
    <lineage>
        <taxon>Bacteria</taxon>
        <taxon>Pseudomonadati</taxon>
        <taxon>Bacteroidota</taxon>
        <taxon>Bacteroidia</taxon>
        <taxon>Bacteroidales</taxon>
        <taxon>Prevotellaceae</taxon>
        <taxon>Segatella</taxon>
    </lineage>
</organism>
<sequence length="314" mass="36889">MIKYTFLLPAYKPDFLEVALRSIKSQTYSDFKVLVSDDSSPHDLKSIYNKVCGDDDRFTYRRNEVNMGSKSLVSHWNLLVDMCDTEYFILASDDDIYEPAFLEEVDKLAQKYPEVDLIRSRVKLIDENGSLLEKDALFEEKVTSLEFISQLYGNHYIKCIANFVFKTKKLKDNGGFIDFPLAWHSDSATVIMMGKNEVANTKDLLFSFRSSEVNITYGKNSERSCYLKLVATFMYDRWLKNNLDTISLMFEETAYKSHLMYFINRYYKTTFETDLYTYISGVSFWHFLKLTRSIKSLYVNLNCLYLFLRGKFNR</sequence>
<evidence type="ECO:0000313" key="3">
    <source>
        <dbReference type="Proteomes" id="UP001209476"/>
    </source>
</evidence>
<dbReference type="PANTHER" id="PTHR22916:SF3">
    <property type="entry name" value="UDP-GLCNAC:BETAGAL BETA-1,3-N-ACETYLGLUCOSAMINYLTRANSFERASE-LIKE PROTEIN 1"/>
    <property type="match status" value="1"/>
</dbReference>
<gene>
    <name evidence="2" type="ORF">ONS98_01475</name>
</gene>
<comment type="caution">
    <text evidence="2">The sequence shown here is derived from an EMBL/GenBank/DDBJ whole genome shotgun (WGS) entry which is preliminary data.</text>
</comment>
<dbReference type="EMBL" id="JAPDUM010000001">
    <property type="protein sequence ID" value="MCW4163915.1"/>
    <property type="molecule type" value="Genomic_DNA"/>
</dbReference>
<dbReference type="Gene3D" id="3.90.550.10">
    <property type="entry name" value="Spore Coat Polysaccharide Biosynthesis Protein SpsA, Chain A"/>
    <property type="match status" value="1"/>
</dbReference>
<accession>A0AAW5UW78</accession>
<dbReference type="AlphaFoldDB" id="A0AAW5UW78"/>
<dbReference type="Pfam" id="PF00535">
    <property type="entry name" value="Glycos_transf_2"/>
    <property type="match status" value="1"/>
</dbReference>
<dbReference type="EC" id="2.4.-.-" evidence="2"/>
<keyword evidence="2" id="KW-0808">Transferase</keyword>
<dbReference type="SUPFAM" id="SSF53448">
    <property type="entry name" value="Nucleotide-diphospho-sugar transferases"/>
    <property type="match status" value="1"/>
</dbReference>